<dbReference type="Pfam" id="PF13412">
    <property type="entry name" value="HTH_24"/>
    <property type="match status" value="1"/>
</dbReference>
<reference evidence="4" key="1">
    <citation type="journal article" date="2021" name="Curr. Microbiol.">
        <title>Complete genome of nocamycin-producing strain Saccharothrix syringae NRRL B-16468 reveals the biosynthetic potential for secondary metabolites.</title>
        <authorList>
            <person name="Mo X."/>
            <person name="Yang S."/>
        </authorList>
    </citation>
    <scope>NUCLEOTIDE SEQUENCE [LARGE SCALE GENOMIC DNA]</scope>
    <source>
        <strain evidence="4">ATCC 51364 / DSM 43886 / JCM 6844 / KCTC 9398 / NBRC 14523 / NRRL B-16468 / INA 2240</strain>
    </source>
</reference>
<evidence type="ECO:0000259" key="2">
    <source>
        <dbReference type="SMART" id="SM00470"/>
    </source>
</evidence>
<feature type="domain" description="ParB-like N-terminal" evidence="2">
    <location>
        <begin position="101"/>
        <end position="185"/>
    </location>
</feature>
<dbReference type="SMART" id="SM00470">
    <property type="entry name" value="ParB"/>
    <property type="match status" value="1"/>
</dbReference>
<organism evidence="3 4">
    <name type="scientific">Saccharothrix syringae</name>
    <name type="common">Nocardiopsis syringae</name>
    <dbReference type="NCBI Taxonomy" id="103733"/>
    <lineage>
        <taxon>Bacteria</taxon>
        <taxon>Bacillati</taxon>
        <taxon>Actinomycetota</taxon>
        <taxon>Actinomycetes</taxon>
        <taxon>Pseudonocardiales</taxon>
        <taxon>Pseudonocardiaceae</taxon>
        <taxon>Saccharothrix</taxon>
    </lineage>
</organism>
<dbReference type="KEGG" id="ssyi:EKG83_27690"/>
<name>A0A5Q0H4F2_SACSY</name>
<sequence length="391" mass="41887">MLAPMGEHPCDSRVRSRVGPSSTTGRPEGPAAQLCGVGRRTAQEFAAGLSGRCCRRYSRIASRSIVRDGGGDMSSVTNGSVAGGRDGAVAPGSGVECSAPTRVAVDSLVVGWRVRSAGVDVAHVRALAEVAGSLPPIVVHRPTMSVVDGLHRLRAAQHRGDVEIDVVFFDGTPAEAFVLAVTANTTHGLPLALADRKAAAARLIAEHGTWSDRRISTIAGLSHKTVGALRKCASGESTHSHTHRVGQDGRQWPLDTSVSRLEARRMLEDRPSASLREVAKATGLSPSTVREVRKRLEDPPPVPVDAMIALLSDPVVRSGEIKRLLLLLDLHMRSMRRRQPMIEHTPRHLVELVSSAARECAEVWDGVAERLERHGGDTDRRIPVRPAPGRA</sequence>
<dbReference type="InterPro" id="IPR036086">
    <property type="entry name" value="ParB/Sulfiredoxin_sf"/>
</dbReference>
<dbReference type="OrthoDB" id="3701787at2"/>
<evidence type="ECO:0000256" key="1">
    <source>
        <dbReference type="SAM" id="MobiDB-lite"/>
    </source>
</evidence>
<keyword evidence="4" id="KW-1185">Reference proteome</keyword>
<gene>
    <name evidence="3" type="ORF">EKG83_27690</name>
</gene>
<dbReference type="AlphaFoldDB" id="A0A5Q0H4F2"/>
<evidence type="ECO:0000313" key="3">
    <source>
        <dbReference type="EMBL" id="QFZ20680.1"/>
    </source>
</evidence>
<protein>
    <submittedName>
        <fullName evidence="3">Winged helix-turn-helix transcriptional regulator</fullName>
    </submittedName>
</protein>
<dbReference type="InterPro" id="IPR003115">
    <property type="entry name" value="ParB_N"/>
</dbReference>
<accession>A0A5Q0H4F2</accession>
<evidence type="ECO:0000313" key="4">
    <source>
        <dbReference type="Proteomes" id="UP000325787"/>
    </source>
</evidence>
<proteinExistence type="predicted"/>
<dbReference type="EMBL" id="CP034550">
    <property type="protein sequence ID" value="QFZ20680.1"/>
    <property type="molecule type" value="Genomic_DNA"/>
</dbReference>
<feature type="region of interest" description="Disordered" evidence="1">
    <location>
        <begin position="1"/>
        <end position="33"/>
    </location>
</feature>
<dbReference type="Proteomes" id="UP000325787">
    <property type="component" value="Chromosome"/>
</dbReference>
<dbReference type="SUPFAM" id="SSF110849">
    <property type="entry name" value="ParB/Sulfiredoxin"/>
    <property type="match status" value="1"/>
</dbReference>